<evidence type="ECO:0000313" key="1">
    <source>
        <dbReference type="EMBL" id="SDE72039.1"/>
    </source>
</evidence>
<name>A0A1G7F841_9FLAO</name>
<dbReference type="Proteomes" id="UP000199203">
    <property type="component" value="Unassembled WGS sequence"/>
</dbReference>
<gene>
    <name evidence="1" type="ORF">SAMN05421825_0009</name>
</gene>
<dbReference type="OrthoDB" id="9856374at2"/>
<evidence type="ECO:0000313" key="2">
    <source>
        <dbReference type="Proteomes" id="UP000199203"/>
    </source>
</evidence>
<keyword evidence="2" id="KW-1185">Reference proteome</keyword>
<protein>
    <submittedName>
        <fullName evidence="1">Uncharacterized protein</fullName>
    </submittedName>
</protein>
<dbReference type="EMBL" id="FNBH01000001">
    <property type="protein sequence ID" value="SDE72039.1"/>
    <property type="molecule type" value="Genomic_DNA"/>
</dbReference>
<proteinExistence type="predicted"/>
<organism evidence="1 2">
    <name type="scientific">Epilithonimonas hungarica</name>
    <dbReference type="NCBI Taxonomy" id="454006"/>
    <lineage>
        <taxon>Bacteria</taxon>
        <taxon>Pseudomonadati</taxon>
        <taxon>Bacteroidota</taxon>
        <taxon>Flavobacteriia</taxon>
        <taxon>Flavobacteriales</taxon>
        <taxon>Weeksellaceae</taxon>
        <taxon>Chryseobacterium group</taxon>
        <taxon>Epilithonimonas</taxon>
    </lineage>
</organism>
<dbReference type="RefSeq" id="WP_089870318.1">
    <property type="nucleotide sequence ID" value="NZ_FNBH01000001.1"/>
</dbReference>
<dbReference type="AlphaFoldDB" id="A0A1G7F841"/>
<reference evidence="2" key="1">
    <citation type="submission" date="2016-10" db="EMBL/GenBank/DDBJ databases">
        <authorList>
            <person name="Varghese N."/>
            <person name="Submissions S."/>
        </authorList>
    </citation>
    <scope>NUCLEOTIDE SEQUENCE [LARGE SCALE GENOMIC DNA]</scope>
    <source>
        <strain evidence="2">DSM 19684</strain>
    </source>
</reference>
<accession>A0A1G7F841</accession>
<sequence>MWKEEKLEFTDEEINSLIKSSFSDSSIEKIASSRSENLRRKDQLEEFQSVVEDIKLAFKLYSGLQYIIFSYYVYCENGEILIKENAYKTIEETYSYYISTAKEIDLYNRHKKIIEELNSLSEDIRKNTGASTITSAWLVNYNLDGTTFAPSTFKYGK</sequence>